<dbReference type="PANTHER" id="PTHR13411">
    <property type="entry name" value="PLASMINOGEN RECEPTOR (KT)"/>
    <property type="match status" value="1"/>
</dbReference>
<dbReference type="AlphaFoldDB" id="G1LT90"/>
<proteinExistence type="predicted"/>
<dbReference type="Ensembl" id="ENSAMET00000010735.2">
    <property type="protein sequence ID" value="ENSAMEP00000010286.2"/>
    <property type="gene ID" value="ENSAMEG00000009795.2"/>
</dbReference>
<reference evidence="2" key="3">
    <citation type="submission" date="2025-09" db="UniProtKB">
        <authorList>
            <consortium name="Ensembl"/>
        </authorList>
    </citation>
    <scope>IDENTIFICATION</scope>
</reference>
<evidence type="ECO:0000313" key="3">
    <source>
        <dbReference type="Proteomes" id="UP000008912"/>
    </source>
</evidence>
<dbReference type="InParanoid" id="G1LT90"/>
<keyword evidence="1" id="KW-1133">Transmembrane helix</keyword>
<feature type="transmembrane region" description="Helical" evidence="1">
    <location>
        <begin position="111"/>
        <end position="131"/>
    </location>
</feature>
<keyword evidence="1" id="KW-0812">Transmembrane</keyword>
<organism evidence="2 3">
    <name type="scientific">Ailuropoda melanoleuca</name>
    <name type="common">Giant panda</name>
    <dbReference type="NCBI Taxonomy" id="9646"/>
    <lineage>
        <taxon>Eukaryota</taxon>
        <taxon>Metazoa</taxon>
        <taxon>Chordata</taxon>
        <taxon>Craniata</taxon>
        <taxon>Vertebrata</taxon>
        <taxon>Euteleostomi</taxon>
        <taxon>Mammalia</taxon>
        <taxon>Eutheria</taxon>
        <taxon>Laurasiatheria</taxon>
        <taxon>Carnivora</taxon>
        <taxon>Caniformia</taxon>
        <taxon>Ursidae</taxon>
        <taxon>Ailuropoda</taxon>
    </lineage>
</organism>
<sequence length="205" mass="23993">MEVDWWKDASKMSGIWRDGVILEAPAEMLEVISERFIHTQGLLRGTGSSISMLKIQVKMGFIFSKSMSENMKNQQEFMLMNARLQLERQLMMQNEMRERQMALQIAWSREFLKYFGTFFGITAISLTAGAIRRKKPAFLFPIIPLSFIFTYQYDLGYGTLLQRMKGEAENILETEKSKLQLPRGMITFENLEKARREQSKFFIDK</sequence>
<dbReference type="GeneTree" id="ENSGT00390000000375"/>
<gene>
    <name evidence="2" type="primary">PLGRKT</name>
</gene>
<dbReference type="GO" id="GO:0010756">
    <property type="term" value="P:positive regulation of plasminogen activation"/>
    <property type="evidence" value="ECO:0007669"/>
    <property type="project" value="Ensembl"/>
</dbReference>
<dbReference type="GO" id="GO:0005886">
    <property type="term" value="C:plasma membrane"/>
    <property type="evidence" value="ECO:0007669"/>
    <property type="project" value="Ensembl"/>
</dbReference>
<dbReference type="Proteomes" id="UP000008912">
    <property type="component" value="Unassembled WGS sequence"/>
</dbReference>
<dbReference type="InterPro" id="IPR019319">
    <property type="entry name" value="Plg-R(KT)"/>
</dbReference>
<feature type="transmembrane region" description="Helical" evidence="1">
    <location>
        <begin position="137"/>
        <end position="155"/>
    </location>
</feature>
<dbReference type="PANTHER" id="PTHR13411:SF6">
    <property type="entry name" value="PLASMINOGEN RECEPTOR (KT)"/>
    <property type="match status" value="1"/>
</dbReference>
<evidence type="ECO:0000313" key="2">
    <source>
        <dbReference type="Ensembl" id="ENSAMEP00000010286.2"/>
    </source>
</evidence>
<reference evidence="2 3" key="1">
    <citation type="journal article" date="2010" name="Nature">
        <title>The sequence and de novo assembly of the giant panda genome.</title>
        <authorList>
            <person name="Li R."/>
            <person name="Fan W."/>
            <person name="Tian G."/>
            <person name="Zhu H."/>
            <person name="He L."/>
            <person name="Cai J."/>
            <person name="Huang Q."/>
            <person name="Cai Q."/>
            <person name="Li B."/>
            <person name="Bai Y."/>
            <person name="Zhang Z."/>
            <person name="Zhang Y."/>
            <person name="Wang W."/>
            <person name="Li J."/>
            <person name="Wei F."/>
            <person name="Li H."/>
            <person name="Jian M."/>
            <person name="Li J."/>
            <person name="Zhang Z."/>
            <person name="Nielsen R."/>
            <person name="Li D."/>
            <person name="Gu W."/>
            <person name="Yang Z."/>
            <person name="Xuan Z."/>
            <person name="Ryder O.A."/>
            <person name="Leung F.C."/>
            <person name="Zhou Y."/>
            <person name="Cao J."/>
            <person name="Sun X."/>
            <person name="Fu Y."/>
            <person name="Fang X."/>
            <person name="Guo X."/>
            <person name="Wang B."/>
            <person name="Hou R."/>
            <person name="Shen F."/>
            <person name="Mu B."/>
            <person name="Ni P."/>
            <person name="Lin R."/>
            <person name="Qian W."/>
            <person name="Wang G."/>
            <person name="Yu C."/>
            <person name="Nie W."/>
            <person name="Wang J."/>
            <person name="Wu Z."/>
            <person name="Liang H."/>
            <person name="Min J."/>
            <person name="Wu Q."/>
            <person name="Cheng S."/>
            <person name="Ruan J."/>
            <person name="Wang M."/>
            <person name="Shi Z."/>
            <person name="Wen M."/>
            <person name="Liu B."/>
            <person name="Ren X."/>
            <person name="Zheng H."/>
            <person name="Dong D."/>
            <person name="Cook K."/>
            <person name="Shan G."/>
            <person name="Zhang H."/>
            <person name="Kosiol C."/>
            <person name="Xie X."/>
            <person name="Lu Z."/>
            <person name="Zheng H."/>
            <person name="Li Y."/>
            <person name="Steiner C.C."/>
            <person name="Lam T.T."/>
            <person name="Lin S."/>
            <person name="Zhang Q."/>
            <person name="Li G."/>
            <person name="Tian J."/>
            <person name="Gong T."/>
            <person name="Liu H."/>
            <person name="Zhang D."/>
            <person name="Fang L."/>
            <person name="Ye C."/>
            <person name="Zhang J."/>
            <person name="Hu W."/>
            <person name="Xu A."/>
            <person name="Ren Y."/>
            <person name="Zhang G."/>
            <person name="Bruford M.W."/>
            <person name="Li Q."/>
            <person name="Ma L."/>
            <person name="Guo Y."/>
            <person name="An N."/>
            <person name="Hu Y."/>
            <person name="Zheng Y."/>
            <person name="Shi Y."/>
            <person name="Li Z."/>
            <person name="Liu Q."/>
            <person name="Chen Y."/>
            <person name="Zhao J."/>
            <person name="Qu N."/>
            <person name="Zhao S."/>
            <person name="Tian F."/>
            <person name="Wang X."/>
            <person name="Wang H."/>
            <person name="Xu L."/>
            <person name="Liu X."/>
            <person name="Vinar T."/>
            <person name="Wang Y."/>
            <person name="Lam T.W."/>
            <person name="Yiu S.M."/>
            <person name="Liu S."/>
            <person name="Zhang H."/>
            <person name="Li D."/>
            <person name="Huang Y."/>
            <person name="Wang X."/>
            <person name="Yang G."/>
            <person name="Jiang Z."/>
            <person name="Wang J."/>
            <person name="Qin N."/>
            <person name="Li L."/>
            <person name="Li J."/>
            <person name="Bolund L."/>
            <person name="Kristiansen K."/>
            <person name="Wong G.K."/>
            <person name="Olson M."/>
            <person name="Zhang X."/>
            <person name="Li S."/>
            <person name="Yang H."/>
            <person name="Wang J."/>
            <person name="Wang J."/>
        </authorList>
    </citation>
    <scope>NUCLEOTIDE SEQUENCE [LARGE SCALE GENOMIC DNA]</scope>
</reference>
<name>G1LT90_AILME</name>
<protein>
    <submittedName>
        <fullName evidence="2">Plasminogen receptor with a C-terminal lysine</fullName>
    </submittedName>
</protein>
<dbReference type="Pfam" id="PF10166">
    <property type="entry name" value="DUF2368"/>
    <property type="match status" value="1"/>
</dbReference>
<reference evidence="2" key="2">
    <citation type="submission" date="2025-08" db="UniProtKB">
        <authorList>
            <consortium name="Ensembl"/>
        </authorList>
    </citation>
    <scope>IDENTIFICATION</scope>
</reference>
<keyword evidence="1" id="KW-0472">Membrane</keyword>
<keyword evidence="3" id="KW-1185">Reference proteome</keyword>
<evidence type="ECO:0000256" key="1">
    <source>
        <dbReference type="SAM" id="Phobius"/>
    </source>
</evidence>
<accession>G1LT90</accession>